<keyword evidence="2" id="KW-1185">Reference proteome</keyword>
<proteinExistence type="predicted"/>
<dbReference type="Proteomes" id="UP000003028">
    <property type="component" value="Unassembled WGS sequence"/>
</dbReference>
<gene>
    <name evidence="1" type="ORF">HMPREF0357_10911</name>
</gene>
<name>E7FX29_ERYRH</name>
<sequence>MTLNFSDSEWIKIKDEFNPLMFNVPDEATLVHVEDPVHTDKDLKANTLQDLTQIKVKEETNGFSLDFKDVDVNPQSFKMVYEILINEDLKMVDEKNILL</sequence>
<reference evidence="1" key="1">
    <citation type="submission" date="2011-01" db="EMBL/GenBank/DDBJ databases">
        <authorList>
            <person name="Muzny D."/>
            <person name="Qin X."/>
            <person name="Buhay C."/>
            <person name="Dugan-Rocha S."/>
            <person name="Ding Y."/>
            <person name="Chen G."/>
            <person name="Hawes A."/>
            <person name="Holder M."/>
            <person name="Jhangiani S."/>
            <person name="Johnson A."/>
            <person name="Khan Z."/>
            <person name="Li Z."/>
            <person name="Liu W."/>
            <person name="Liu X."/>
            <person name="Perez L."/>
            <person name="Shen H."/>
            <person name="Wang Q."/>
            <person name="Watt J."/>
            <person name="Xi L."/>
            <person name="Xin Y."/>
            <person name="Zhou J."/>
            <person name="Deng J."/>
            <person name="Jiang H."/>
            <person name="Liu Y."/>
            <person name="Qu J."/>
            <person name="Song X.-Z."/>
            <person name="Zhang L."/>
            <person name="Villasana D."/>
            <person name="Johnson A."/>
            <person name="Liu J."/>
            <person name="Liyanage D."/>
            <person name="Lorensuhewa L."/>
            <person name="Robinson T."/>
            <person name="Song A."/>
            <person name="Song B.-B."/>
            <person name="Dinh H."/>
            <person name="Thornton R."/>
            <person name="Coyle M."/>
            <person name="Francisco L."/>
            <person name="Jackson L."/>
            <person name="Javaid M."/>
            <person name="Korchina V."/>
            <person name="Kovar C."/>
            <person name="Mata R."/>
            <person name="Mathew T."/>
            <person name="Ngo R."/>
            <person name="Nguyen L."/>
            <person name="Nguyen N."/>
            <person name="Okwuonu G."/>
            <person name="Ongeri F."/>
            <person name="Pham C."/>
            <person name="Simmons D."/>
            <person name="Wilczek-Boney K."/>
            <person name="Hale W."/>
            <person name="Jakkamsetti A."/>
            <person name="Pham P."/>
            <person name="Ruth R."/>
            <person name="San Lucas F."/>
            <person name="Warren J."/>
            <person name="Zhang J."/>
            <person name="Zhao Z."/>
            <person name="Zhou C."/>
            <person name="Zhu D."/>
            <person name="Lee S."/>
            <person name="Bess C."/>
            <person name="Blankenburg K."/>
            <person name="Forbes L."/>
            <person name="Fu Q."/>
            <person name="Gubbala S."/>
            <person name="Hirani K."/>
            <person name="Jayaseelan J.C."/>
            <person name="Lara F."/>
            <person name="Munidasa M."/>
            <person name="Palculict T."/>
            <person name="Patil S."/>
            <person name="Pu L.-L."/>
            <person name="Saada N."/>
            <person name="Tang L."/>
            <person name="Weissenberger G."/>
            <person name="Zhu Y."/>
            <person name="Hemphill L."/>
            <person name="Shang Y."/>
            <person name="Youmans B."/>
            <person name="Ayvaz T."/>
            <person name="Ross M."/>
            <person name="Santibanez J."/>
            <person name="Aqrawi P."/>
            <person name="Gross S."/>
            <person name="Joshi V."/>
            <person name="Fowler G."/>
            <person name="Nazareth L."/>
            <person name="Reid J."/>
            <person name="Worley K."/>
            <person name="Petrosino J."/>
            <person name="Highlander S."/>
            <person name="Gibbs R."/>
        </authorList>
    </citation>
    <scope>NUCLEOTIDE SEQUENCE [LARGE SCALE GENOMIC DNA]</scope>
    <source>
        <strain evidence="1">ATCC 19414</strain>
    </source>
</reference>
<dbReference type="RefSeq" id="WP_003774608.1">
    <property type="nucleotide sequence ID" value="NZ_ACLK02000002.1"/>
</dbReference>
<evidence type="ECO:0000313" key="2">
    <source>
        <dbReference type="Proteomes" id="UP000003028"/>
    </source>
</evidence>
<dbReference type="AlphaFoldDB" id="E7FX29"/>
<comment type="caution">
    <text evidence="1">The sequence shown here is derived from an EMBL/GenBank/DDBJ whole genome shotgun (WGS) entry which is preliminary data.</text>
</comment>
<evidence type="ECO:0000313" key="1">
    <source>
        <dbReference type="EMBL" id="EFY08804.1"/>
    </source>
</evidence>
<organism evidence="1 2">
    <name type="scientific">Erysipelothrix rhusiopathiae ATCC 19414</name>
    <dbReference type="NCBI Taxonomy" id="525280"/>
    <lineage>
        <taxon>Bacteria</taxon>
        <taxon>Bacillati</taxon>
        <taxon>Bacillota</taxon>
        <taxon>Erysipelotrichia</taxon>
        <taxon>Erysipelotrichales</taxon>
        <taxon>Erysipelotrichaceae</taxon>
        <taxon>Erysipelothrix</taxon>
    </lineage>
</organism>
<dbReference type="STRING" id="1648.A2I91_01620"/>
<accession>E7FX29</accession>
<protein>
    <submittedName>
        <fullName evidence="1">Uncharacterized protein</fullName>
    </submittedName>
</protein>
<dbReference type="EMBL" id="ACLK02000002">
    <property type="protein sequence ID" value="EFY08804.1"/>
    <property type="molecule type" value="Genomic_DNA"/>
</dbReference>
<dbReference type="GeneID" id="41397016"/>